<evidence type="ECO:0000313" key="1">
    <source>
        <dbReference type="Proteomes" id="UP000095283"/>
    </source>
</evidence>
<name>A0A1I7WJE4_HETBA</name>
<accession>A0A1I7WJE4</accession>
<sequence length="143" mass="16469">MGKPKERTFPFMHLNFLYFSDKLFSKRNVQWNAKMAELFRMTVVANVATDFQARGAYSDDPWVVIDVEIDHLGLDGEDLRPGTKCNDFFTAFGEQEEALPRRKLMIVSFSKVCVRIYSEGMTASSRMMPVLTLVSYIVVYSLF</sequence>
<dbReference type="WBParaSite" id="Hba_05139">
    <property type="protein sequence ID" value="Hba_05139"/>
    <property type="gene ID" value="Hba_05139"/>
</dbReference>
<keyword evidence="1" id="KW-1185">Reference proteome</keyword>
<proteinExistence type="predicted"/>
<organism evidence="1 2">
    <name type="scientific">Heterorhabditis bacteriophora</name>
    <name type="common">Entomopathogenic nematode worm</name>
    <dbReference type="NCBI Taxonomy" id="37862"/>
    <lineage>
        <taxon>Eukaryota</taxon>
        <taxon>Metazoa</taxon>
        <taxon>Ecdysozoa</taxon>
        <taxon>Nematoda</taxon>
        <taxon>Chromadorea</taxon>
        <taxon>Rhabditida</taxon>
        <taxon>Rhabditina</taxon>
        <taxon>Rhabditomorpha</taxon>
        <taxon>Strongyloidea</taxon>
        <taxon>Heterorhabditidae</taxon>
        <taxon>Heterorhabditis</taxon>
    </lineage>
</organism>
<dbReference type="Proteomes" id="UP000095283">
    <property type="component" value="Unplaced"/>
</dbReference>
<protein>
    <submittedName>
        <fullName evidence="2">C2 domain-containing protein</fullName>
    </submittedName>
</protein>
<dbReference type="AlphaFoldDB" id="A0A1I7WJE4"/>
<reference evidence="2" key="1">
    <citation type="submission" date="2016-11" db="UniProtKB">
        <authorList>
            <consortium name="WormBaseParasite"/>
        </authorList>
    </citation>
    <scope>IDENTIFICATION</scope>
</reference>
<evidence type="ECO:0000313" key="2">
    <source>
        <dbReference type="WBParaSite" id="Hba_05139"/>
    </source>
</evidence>